<evidence type="ECO:0000256" key="2">
    <source>
        <dbReference type="SAM" id="Phobius"/>
    </source>
</evidence>
<dbReference type="AlphaFoldDB" id="A0A4Y2C3M7"/>
<accession>A0A4Y2C3M7</accession>
<evidence type="ECO:0000313" key="4">
    <source>
        <dbReference type="Proteomes" id="UP000499080"/>
    </source>
</evidence>
<name>A0A4Y2C3M7_ARAVE</name>
<organism evidence="3 4">
    <name type="scientific">Araneus ventricosus</name>
    <name type="common">Orbweaver spider</name>
    <name type="synonym">Epeira ventricosa</name>
    <dbReference type="NCBI Taxonomy" id="182803"/>
    <lineage>
        <taxon>Eukaryota</taxon>
        <taxon>Metazoa</taxon>
        <taxon>Ecdysozoa</taxon>
        <taxon>Arthropoda</taxon>
        <taxon>Chelicerata</taxon>
        <taxon>Arachnida</taxon>
        <taxon>Araneae</taxon>
        <taxon>Araneomorphae</taxon>
        <taxon>Entelegynae</taxon>
        <taxon>Araneoidea</taxon>
        <taxon>Araneidae</taxon>
        <taxon>Araneus</taxon>
    </lineage>
</organism>
<feature type="compositionally biased region" description="Basic and acidic residues" evidence="1">
    <location>
        <begin position="93"/>
        <end position="107"/>
    </location>
</feature>
<reference evidence="3 4" key="1">
    <citation type="journal article" date="2019" name="Sci. Rep.">
        <title>Orb-weaving spider Araneus ventricosus genome elucidates the spidroin gene catalogue.</title>
        <authorList>
            <person name="Kono N."/>
            <person name="Nakamura H."/>
            <person name="Ohtoshi R."/>
            <person name="Moran D.A.P."/>
            <person name="Shinohara A."/>
            <person name="Yoshida Y."/>
            <person name="Fujiwara M."/>
            <person name="Mori M."/>
            <person name="Tomita M."/>
            <person name="Arakawa K."/>
        </authorList>
    </citation>
    <scope>NUCLEOTIDE SEQUENCE [LARGE SCALE GENOMIC DNA]</scope>
</reference>
<keyword evidence="2" id="KW-1133">Transmembrane helix</keyword>
<evidence type="ECO:0000256" key="1">
    <source>
        <dbReference type="SAM" id="MobiDB-lite"/>
    </source>
</evidence>
<comment type="caution">
    <text evidence="3">The sequence shown here is derived from an EMBL/GenBank/DDBJ whole genome shotgun (WGS) entry which is preliminary data.</text>
</comment>
<sequence length="118" mass="13004">MAWGAEVIIFFIVVSDIMAYFLFLFADLILIDDEILIFRDKSASCNTAEAINPTSLSDTPVLNAADAIREKEMLLQATGVDVLSNSTSSQSDSSKRSHNESSEEFVAHRATPSYCDVY</sequence>
<keyword evidence="2" id="KW-0472">Membrane</keyword>
<proteinExistence type="predicted"/>
<protein>
    <submittedName>
        <fullName evidence="3">Uncharacterized protein</fullName>
    </submittedName>
</protein>
<keyword evidence="4" id="KW-1185">Reference proteome</keyword>
<feature type="transmembrane region" description="Helical" evidence="2">
    <location>
        <begin position="6"/>
        <end position="31"/>
    </location>
</feature>
<keyword evidence="2" id="KW-0812">Transmembrane</keyword>
<dbReference type="EMBL" id="BGPR01000142">
    <property type="protein sequence ID" value="GBL98703.1"/>
    <property type="molecule type" value="Genomic_DNA"/>
</dbReference>
<dbReference type="Proteomes" id="UP000499080">
    <property type="component" value="Unassembled WGS sequence"/>
</dbReference>
<evidence type="ECO:0000313" key="3">
    <source>
        <dbReference type="EMBL" id="GBL98703.1"/>
    </source>
</evidence>
<feature type="region of interest" description="Disordered" evidence="1">
    <location>
        <begin position="82"/>
        <end position="118"/>
    </location>
</feature>
<gene>
    <name evidence="3" type="ORF">AVEN_8609_1</name>
</gene>